<dbReference type="InterPro" id="IPR027417">
    <property type="entry name" value="P-loop_NTPase"/>
</dbReference>
<evidence type="ECO:0000313" key="4">
    <source>
        <dbReference type="Proteomes" id="UP000199412"/>
    </source>
</evidence>
<gene>
    <name evidence="3" type="ORF">SAMN05421720_103124</name>
</gene>
<dbReference type="Proteomes" id="UP000199412">
    <property type="component" value="Unassembled WGS sequence"/>
</dbReference>
<evidence type="ECO:0000256" key="1">
    <source>
        <dbReference type="SAM" id="MobiDB-lite"/>
    </source>
</evidence>
<dbReference type="AlphaFoldDB" id="A0A1G7A0U8"/>
<dbReference type="SUPFAM" id="SSF48452">
    <property type="entry name" value="TPR-like"/>
    <property type="match status" value="1"/>
</dbReference>
<dbReference type="InterPro" id="IPR025139">
    <property type="entry name" value="DUF4062"/>
</dbReference>
<dbReference type="InterPro" id="IPR011990">
    <property type="entry name" value="TPR-like_helical_dom_sf"/>
</dbReference>
<name>A0A1G7A0U8_9PROT</name>
<accession>A0A1G7A0U8</accession>
<feature type="region of interest" description="Disordered" evidence="1">
    <location>
        <begin position="1"/>
        <end position="22"/>
    </location>
</feature>
<evidence type="ECO:0000313" key="3">
    <source>
        <dbReference type="EMBL" id="SDE08400.1"/>
    </source>
</evidence>
<dbReference type="Pfam" id="PF13271">
    <property type="entry name" value="DUF4062"/>
    <property type="match status" value="1"/>
</dbReference>
<sequence length="1092" mass="120500">MPPLATRPLLQTHPGGRLSGVTRPFLDSAEYHMPSSEASRPRQYLGVMVSSTFTDLEEHRAKAIQAIEGRRLYPVAMEVQGATASPNDVLTESLRMIDDAAAYIGVISHKYGQIPPDPERNPDDLSITELEFNRALDLNRPILLFIMGEKHRVEPANVELDGEKRRKLEAFRERAKQMGHGSRLHRVYVVFNSLEEFGEKVGPAIGNLASDLEPRAAAPDPVALASASPRAPHPPAFHAVPDYIGSHRFLGREQELRALDAWAGAMDADAPPLMLIEAIGGSGKSILTWHWVGQRAVTVRDDWAGRFWYSFYERGATLVDFCRHAVAYMTGVDPDTLRKTPAPDLADRLMTELHARPLLLVLDGLERVLVAYNRSDAPHLRDEDVETPADPIANRDPCDAIRPQDDDLLRRLTAAAPSRVLVSSRLTPRALLNPAHQPLPGVDRVLLQGLSPEDAEALLRTCGVSGSGAKMQRYLKENCGNHPLVIGVLAGLINEHLSAPGNFDAWAEDPQGGKTLNLGSLDLKQRRNHILESGLRALPDEGRTLLGAMSLLSTAIEYETLTAIDPGRPGEPIDPENEKFWRTANRKNKRAAKAAYQRALTAWQKSDAVRAAPARLKEKVGTLKRRGFLQHDPHTNRYDLHPVVRGVVAGRLDEDETRTLGQHVVDHFNSRPKPAFENAETLADLADAIEMVRVLCRMGRLKEAANIFQGDLSTAMSWNLGAEAEILGLLAPFFPRGWDGHPEELDDMVAASLTNDASIALSELGLHCEALHQQGNALEIALRHGDAVNVRVCLNNLVLRYQAVNDMRRAWACARRNYHLVGAVGPDSLFMSMLALAEFLLGLGRPRDAASWLARLRALRPPTDRALYRPGSLEGLEAWSRFLAGTLTEDDLSRAEVAARAGRHWEARQSLLVFRGRWALDRGAFTDAAEAFDGALRMIREVGRTDPGLEACLALANLRCGDRAGALDRAERLTGVRDRDALDVAHLWHALNRPEEAVIEARRAHTWAVADGDPFVRRWHLERAEALLRALGETPPPVPACDPAQDYTLPLQDEIDAFIRETRVAKGQPETIPEAQQLLWPGPDPGAEIPDA</sequence>
<keyword evidence="4" id="KW-1185">Reference proteome</keyword>
<feature type="domain" description="DUF4062" evidence="2">
    <location>
        <begin position="47"/>
        <end position="135"/>
    </location>
</feature>
<dbReference type="Gene3D" id="1.25.40.10">
    <property type="entry name" value="Tetratricopeptide repeat domain"/>
    <property type="match status" value="1"/>
</dbReference>
<feature type="region of interest" description="Disordered" evidence="1">
    <location>
        <begin position="1067"/>
        <end position="1092"/>
    </location>
</feature>
<dbReference type="STRING" id="69960.SAMN05421720_103124"/>
<organism evidence="3 4">
    <name type="scientific">Rhodospira trueperi</name>
    <dbReference type="NCBI Taxonomy" id="69960"/>
    <lineage>
        <taxon>Bacteria</taxon>
        <taxon>Pseudomonadati</taxon>
        <taxon>Pseudomonadota</taxon>
        <taxon>Alphaproteobacteria</taxon>
        <taxon>Rhodospirillales</taxon>
        <taxon>Rhodospirillaceae</taxon>
        <taxon>Rhodospira</taxon>
    </lineage>
</organism>
<proteinExistence type="predicted"/>
<dbReference type="EMBL" id="FNAP01000003">
    <property type="protein sequence ID" value="SDE08400.1"/>
    <property type="molecule type" value="Genomic_DNA"/>
</dbReference>
<reference evidence="3 4" key="1">
    <citation type="submission" date="2016-10" db="EMBL/GenBank/DDBJ databases">
        <authorList>
            <person name="de Groot N.N."/>
        </authorList>
    </citation>
    <scope>NUCLEOTIDE SEQUENCE [LARGE SCALE GENOMIC DNA]</scope>
    <source>
        <strain evidence="3 4">ATCC 700224</strain>
    </source>
</reference>
<evidence type="ECO:0000259" key="2">
    <source>
        <dbReference type="Pfam" id="PF13271"/>
    </source>
</evidence>
<dbReference type="SUPFAM" id="SSF52540">
    <property type="entry name" value="P-loop containing nucleoside triphosphate hydrolases"/>
    <property type="match status" value="1"/>
</dbReference>
<dbReference type="Gene3D" id="3.40.50.300">
    <property type="entry name" value="P-loop containing nucleotide triphosphate hydrolases"/>
    <property type="match status" value="1"/>
</dbReference>
<protein>
    <recommendedName>
        <fullName evidence="2">DUF4062 domain-containing protein</fullName>
    </recommendedName>
</protein>